<reference evidence="1" key="1">
    <citation type="submission" date="2022-05" db="EMBL/GenBank/DDBJ databases">
        <title>Brevundimonas albigilva TT17 genome sequence.</title>
        <authorList>
            <person name="Lee K."/>
            <person name="Son H."/>
        </authorList>
    </citation>
    <scope>NUCLEOTIDE SEQUENCE</scope>
    <source>
        <strain evidence="1">TT17</strain>
    </source>
</reference>
<name>A0ABY4SIW3_9CAUL</name>
<dbReference type="Proteomes" id="UP001055429">
    <property type="component" value="Chromosome"/>
</dbReference>
<keyword evidence="2" id="KW-1185">Reference proteome</keyword>
<protein>
    <submittedName>
        <fullName evidence="1">Uncharacterized protein</fullName>
    </submittedName>
</protein>
<dbReference type="RefSeq" id="WP_249750071.1">
    <property type="nucleotide sequence ID" value="NZ_CP097298.1"/>
</dbReference>
<dbReference type="EMBL" id="CP097649">
    <property type="protein sequence ID" value="URI14189.1"/>
    <property type="molecule type" value="Genomic_DNA"/>
</dbReference>
<evidence type="ECO:0000313" key="2">
    <source>
        <dbReference type="Proteomes" id="UP001055429"/>
    </source>
</evidence>
<accession>A0ABY4SIW3</accession>
<gene>
    <name evidence="1" type="ORF">M8231_10155</name>
</gene>
<evidence type="ECO:0000313" key="1">
    <source>
        <dbReference type="EMBL" id="URI14189.1"/>
    </source>
</evidence>
<proteinExistence type="predicted"/>
<sequence length="77" mass="8583">MKTVPDPAATAATAALERYRDQRVTAIHRLDLIARGATLSYEDGTPVDMASEKRRLEEMVADRDRRIAALERDLGLT</sequence>
<organism evidence="1 2">
    <name type="scientific">Brevundimonas albigilva</name>
    <dbReference type="NCBI Taxonomy" id="1312364"/>
    <lineage>
        <taxon>Bacteria</taxon>
        <taxon>Pseudomonadati</taxon>
        <taxon>Pseudomonadota</taxon>
        <taxon>Alphaproteobacteria</taxon>
        <taxon>Caulobacterales</taxon>
        <taxon>Caulobacteraceae</taxon>
        <taxon>Brevundimonas</taxon>
    </lineage>
</organism>